<dbReference type="Pfam" id="PF04430">
    <property type="entry name" value="DUF498"/>
    <property type="match status" value="1"/>
</dbReference>
<accession>A0A0K8NYT1</accession>
<evidence type="ECO:0000313" key="2">
    <source>
        <dbReference type="Proteomes" id="UP000037660"/>
    </source>
</evidence>
<evidence type="ECO:0000313" key="1">
    <source>
        <dbReference type="EMBL" id="GAP35533.1"/>
    </source>
</evidence>
<dbReference type="EMBL" id="BBYR01000024">
    <property type="protein sequence ID" value="GAP35533.1"/>
    <property type="molecule type" value="Genomic_DNA"/>
</dbReference>
<dbReference type="SUPFAM" id="SSF64076">
    <property type="entry name" value="MTH938-like"/>
    <property type="match status" value="1"/>
</dbReference>
<dbReference type="STRING" id="1547922.ISF6_1306"/>
<dbReference type="PANTHER" id="PTHR21192">
    <property type="entry name" value="NUCLEAR PROTEIN E3-3"/>
    <property type="match status" value="1"/>
</dbReference>
<proteinExistence type="predicted"/>
<dbReference type="PANTHER" id="PTHR21192:SF2">
    <property type="entry name" value="NADH DEHYDROGENASE [UBIQUINONE] 1 ALPHA SUBCOMPLEX ASSEMBLY FACTOR 3"/>
    <property type="match status" value="1"/>
</dbReference>
<dbReference type="RefSeq" id="WP_054019584.1">
    <property type="nucleotide sequence ID" value="NZ_BBYR01000024.1"/>
</dbReference>
<dbReference type="AlphaFoldDB" id="A0A0K8NYT1"/>
<name>A0A0K8NYT1_PISS1</name>
<dbReference type="InterPro" id="IPR036748">
    <property type="entry name" value="MTH938-like_sf"/>
</dbReference>
<dbReference type="OrthoDB" id="9800373at2"/>
<reference evidence="2" key="1">
    <citation type="submission" date="2015-07" db="EMBL/GenBank/DDBJ databases">
        <title>Discovery of a poly(ethylene terephthalate assimilation.</title>
        <authorList>
            <person name="Yoshida S."/>
            <person name="Hiraga K."/>
            <person name="Takehana T."/>
            <person name="Taniguchi I."/>
            <person name="Yamaji H."/>
            <person name="Maeda Y."/>
            <person name="Toyohara K."/>
            <person name="Miyamoto K."/>
            <person name="Kimura Y."/>
            <person name="Oda K."/>
        </authorList>
    </citation>
    <scope>NUCLEOTIDE SEQUENCE [LARGE SCALE GENOMIC DNA]</scope>
    <source>
        <strain evidence="2">NBRC 110686 / TISTR 2288 / 201-F6</strain>
    </source>
</reference>
<keyword evidence="2" id="KW-1185">Reference proteome</keyword>
<dbReference type="Gene3D" id="3.40.1230.10">
    <property type="entry name" value="MTH938-like"/>
    <property type="match status" value="1"/>
</dbReference>
<reference evidence="1 2" key="2">
    <citation type="journal article" date="2016" name="Science">
        <title>A bacterium that degrades and assimilates poly(ethylene terephthalate).</title>
        <authorList>
            <person name="Yoshida S."/>
            <person name="Hiraga K."/>
            <person name="Takehana T."/>
            <person name="Taniguchi I."/>
            <person name="Yamaji H."/>
            <person name="Maeda Y."/>
            <person name="Toyohara K."/>
            <person name="Miyamoto K."/>
            <person name="Kimura Y."/>
            <person name="Oda K."/>
        </authorList>
    </citation>
    <scope>NUCLEOTIDE SEQUENCE [LARGE SCALE GENOMIC DNA]</scope>
    <source>
        <strain evidence="2">NBRC 110686 / TISTR 2288 / 201-F6</strain>
    </source>
</reference>
<organism evidence="1 2">
    <name type="scientific">Piscinibacter sakaiensis</name>
    <name type="common">Ideonella sakaiensis</name>
    <dbReference type="NCBI Taxonomy" id="1547922"/>
    <lineage>
        <taxon>Bacteria</taxon>
        <taxon>Pseudomonadati</taxon>
        <taxon>Pseudomonadota</taxon>
        <taxon>Betaproteobacteria</taxon>
        <taxon>Burkholderiales</taxon>
        <taxon>Sphaerotilaceae</taxon>
        <taxon>Piscinibacter</taxon>
    </lineage>
</organism>
<sequence length="132" mass="14192">MKLHADRLDGQNAIARHGPGGVLVNQTEHTRPVIVPWQGPVLPWDVASFDTLAAAHFEPLLALKPQLVLFGSGARLRFPPPRLLAGLMAARIGFEAMDTAAACRTYNVLLAEGREVVAALLFDPAPGRDAPR</sequence>
<dbReference type="InterPro" id="IPR007523">
    <property type="entry name" value="NDUFAF3/AAMDC"/>
</dbReference>
<dbReference type="CDD" id="cd05560">
    <property type="entry name" value="Xcc1710_like"/>
    <property type="match status" value="1"/>
</dbReference>
<dbReference type="Proteomes" id="UP000037660">
    <property type="component" value="Unassembled WGS sequence"/>
</dbReference>
<protein>
    <submittedName>
        <fullName evidence="1">Membrane protein</fullName>
    </submittedName>
</protein>
<gene>
    <name evidence="1" type="ORF">ISF6_1306</name>
</gene>
<comment type="caution">
    <text evidence="1">The sequence shown here is derived from an EMBL/GenBank/DDBJ whole genome shotgun (WGS) entry which is preliminary data.</text>
</comment>